<name>A0A2P8CPJ5_9BACT</name>
<gene>
    <name evidence="2" type="ORF">B0I18_1195</name>
</gene>
<evidence type="ECO:0000313" key="2">
    <source>
        <dbReference type="EMBL" id="PSK86879.1"/>
    </source>
</evidence>
<protein>
    <submittedName>
        <fullName evidence="2">Uncharacterized protein</fullName>
    </submittedName>
</protein>
<evidence type="ECO:0000256" key="1">
    <source>
        <dbReference type="SAM" id="Phobius"/>
    </source>
</evidence>
<dbReference type="Proteomes" id="UP000240572">
    <property type="component" value="Unassembled WGS sequence"/>
</dbReference>
<sequence>MELLKDIAVNLFSDAIWALGGFMVAHMILQKNQLGIIVPYNETIKKIPVSKFKMY</sequence>
<keyword evidence="1" id="KW-0812">Transmembrane</keyword>
<keyword evidence="1" id="KW-1133">Transmembrane helix</keyword>
<evidence type="ECO:0000313" key="3">
    <source>
        <dbReference type="Proteomes" id="UP000240572"/>
    </source>
</evidence>
<proteinExistence type="predicted"/>
<dbReference type="EMBL" id="PYGD01000019">
    <property type="protein sequence ID" value="PSK86879.1"/>
    <property type="molecule type" value="Genomic_DNA"/>
</dbReference>
<accession>A0A2P8CPJ5</accession>
<keyword evidence="3" id="KW-1185">Reference proteome</keyword>
<reference evidence="2 3" key="1">
    <citation type="submission" date="2018-03" db="EMBL/GenBank/DDBJ databases">
        <title>Genomic Encyclopedia of Type Strains, Phase III (KMG-III): the genomes of soil and plant-associated and newly described type strains.</title>
        <authorList>
            <person name="Whitman W."/>
        </authorList>
    </citation>
    <scope>NUCLEOTIDE SEQUENCE [LARGE SCALE GENOMIC DNA]</scope>
    <source>
        <strain evidence="2 3">CGMCC 1.12700</strain>
    </source>
</reference>
<organism evidence="2 3">
    <name type="scientific">Taibaiella chishuiensis</name>
    <dbReference type="NCBI Taxonomy" id="1434707"/>
    <lineage>
        <taxon>Bacteria</taxon>
        <taxon>Pseudomonadati</taxon>
        <taxon>Bacteroidota</taxon>
        <taxon>Chitinophagia</taxon>
        <taxon>Chitinophagales</taxon>
        <taxon>Chitinophagaceae</taxon>
        <taxon>Taibaiella</taxon>
    </lineage>
</organism>
<comment type="caution">
    <text evidence="2">The sequence shown here is derived from an EMBL/GenBank/DDBJ whole genome shotgun (WGS) entry which is preliminary data.</text>
</comment>
<feature type="transmembrane region" description="Helical" evidence="1">
    <location>
        <begin position="7"/>
        <end position="29"/>
    </location>
</feature>
<keyword evidence="1" id="KW-0472">Membrane</keyword>
<dbReference type="AlphaFoldDB" id="A0A2P8CPJ5"/>